<accession>A0A4Y7U154</accession>
<evidence type="ECO:0000256" key="1">
    <source>
        <dbReference type="SAM" id="MobiDB-lite"/>
    </source>
</evidence>
<dbReference type="Proteomes" id="UP000298030">
    <property type="component" value="Unassembled WGS sequence"/>
</dbReference>
<dbReference type="EMBL" id="QPFP01000001">
    <property type="protein sequence ID" value="TEB40160.1"/>
    <property type="molecule type" value="Genomic_DNA"/>
</dbReference>
<feature type="region of interest" description="Disordered" evidence="1">
    <location>
        <begin position="110"/>
        <end position="138"/>
    </location>
</feature>
<dbReference type="AlphaFoldDB" id="A0A4Y7U154"/>
<evidence type="ECO:0000313" key="2">
    <source>
        <dbReference type="EMBL" id="TEB40160.1"/>
    </source>
</evidence>
<gene>
    <name evidence="2" type="ORF">FA13DRAFT_58031</name>
</gene>
<reference evidence="2 3" key="1">
    <citation type="journal article" date="2019" name="Nat. Ecol. Evol.">
        <title>Megaphylogeny resolves global patterns of mushroom evolution.</title>
        <authorList>
            <person name="Varga T."/>
            <person name="Krizsan K."/>
            <person name="Foldi C."/>
            <person name="Dima B."/>
            <person name="Sanchez-Garcia M."/>
            <person name="Sanchez-Ramirez S."/>
            <person name="Szollosi G.J."/>
            <person name="Szarkandi J.G."/>
            <person name="Papp V."/>
            <person name="Albert L."/>
            <person name="Andreopoulos W."/>
            <person name="Angelini C."/>
            <person name="Antonin V."/>
            <person name="Barry K.W."/>
            <person name="Bougher N.L."/>
            <person name="Buchanan P."/>
            <person name="Buyck B."/>
            <person name="Bense V."/>
            <person name="Catcheside P."/>
            <person name="Chovatia M."/>
            <person name="Cooper J."/>
            <person name="Damon W."/>
            <person name="Desjardin D."/>
            <person name="Finy P."/>
            <person name="Geml J."/>
            <person name="Haridas S."/>
            <person name="Hughes K."/>
            <person name="Justo A."/>
            <person name="Karasinski D."/>
            <person name="Kautmanova I."/>
            <person name="Kiss B."/>
            <person name="Kocsube S."/>
            <person name="Kotiranta H."/>
            <person name="LaButti K.M."/>
            <person name="Lechner B.E."/>
            <person name="Liimatainen K."/>
            <person name="Lipzen A."/>
            <person name="Lukacs Z."/>
            <person name="Mihaltcheva S."/>
            <person name="Morgado L.N."/>
            <person name="Niskanen T."/>
            <person name="Noordeloos M.E."/>
            <person name="Ohm R.A."/>
            <person name="Ortiz-Santana B."/>
            <person name="Ovrebo C."/>
            <person name="Racz N."/>
            <person name="Riley R."/>
            <person name="Savchenko A."/>
            <person name="Shiryaev A."/>
            <person name="Soop K."/>
            <person name="Spirin V."/>
            <person name="Szebenyi C."/>
            <person name="Tomsovsky M."/>
            <person name="Tulloss R.E."/>
            <person name="Uehling J."/>
            <person name="Grigoriev I.V."/>
            <person name="Vagvolgyi C."/>
            <person name="Papp T."/>
            <person name="Martin F.M."/>
            <person name="Miettinen O."/>
            <person name="Hibbett D.S."/>
            <person name="Nagy L.G."/>
        </authorList>
    </citation>
    <scope>NUCLEOTIDE SEQUENCE [LARGE SCALE GENOMIC DNA]</scope>
    <source>
        <strain evidence="2 3">FP101781</strain>
    </source>
</reference>
<keyword evidence="3" id="KW-1185">Reference proteome</keyword>
<protein>
    <submittedName>
        <fullName evidence="2">Uncharacterized protein</fullName>
    </submittedName>
</protein>
<evidence type="ECO:0000313" key="3">
    <source>
        <dbReference type="Proteomes" id="UP000298030"/>
    </source>
</evidence>
<organism evidence="2 3">
    <name type="scientific">Coprinellus micaceus</name>
    <name type="common">Glistening ink-cap mushroom</name>
    <name type="synonym">Coprinus micaceus</name>
    <dbReference type="NCBI Taxonomy" id="71717"/>
    <lineage>
        <taxon>Eukaryota</taxon>
        <taxon>Fungi</taxon>
        <taxon>Dikarya</taxon>
        <taxon>Basidiomycota</taxon>
        <taxon>Agaricomycotina</taxon>
        <taxon>Agaricomycetes</taxon>
        <taxon>Agaricomycetidae</taxon>
        <taxon>Agaricales</taxon>
        <taxon>Agaricineae</taxon>
        <taxon>Psathyrellaceae</taxon>
        <taxon>Coprinellus</taxon>
    </lineage>
</organism>
<proteinExistence type="predicted"/>
<sequence>MAQVSRLVGRHSSWDPRRALPANFAVMMDAPVRPFTTTFPTQYGHARYPYDPQGFRALRTILSAKERSKLFAWDLVPKIRIRIRTLDLLDRRHLTDQDEELSQFYACRLPHPPSKTSALPSFRISEASIGPSQSEKQA</sequence>
<comment type="caution">
    <text evidence="2">The sequence shown here is derived from an EMBL/GenBank/DDBJ whole genome shotgun (WGS) entry which is preliminary data.</text>
</comment>
<name>A0A4Y7U154_COPMI</name>